<dbReference type="Pfam" id="PF15615">
    <property type="entry name" value="TerB_C"/>
    <property type="match status" value="1"/>
</dbReference>
<dbReference type="Proteomes" id="UP001526426">
    <property type="component" value="Unassembled WGS sequence"/>
</dbReference>
<evidence type="ECO:0000256" key="1">
    <source>
        <dbReference type="SAM" id="Coils"/>
    </source>
</evidence>
<keyword evidence="1" id="KW-0175">Coiled coil</keyword>
<feature type="transmembrane region" description="Helical" evidence="2">
    <location>
        <begin position="36"/>
        <end position="55"/>
    </location>
</feature>
<dbReference type="Gene3D" id="6.10.250.3110">
    <property type="match status" value="1"/>
</dbReference>
<feature type="domain" description="TerB-C" evidence="3">
    <location>
        <begin position="337"/>
        <end position="454"/>
    </location>
</feature>
<evidence type="ECO:0000256" key="2">
    <source>
        <dbReference type="SAM" id="Phobius"/>
    </source>
</evidence>
<keyword evidence="2" id="KW-0472">Membrane</keyword>
<dbReference type="InterPro" id="IPR028932">
    <property type="entry name" value="TerB-C"/>
</dbReference>
<proteinExistence type="predicted"/>
<comment type="caution">
    <text evidence="4">The sequence shown here is derived from an EMBL/GenBank/DDBJ whole genome shotgun (WGS) entry which is preliminary data.</text>
</comment>
<feature type="coiled-coil region" evidence="1">
    <location>
        <begin position="169"/>
        <end position="374"/>
    </location>
</feature>
<evidence type="ECO:0000259" key="3">
    <source>
        <dbReference type="Pfam" id="PF15615"/>
    </source>
</evidence>
<keyword evidence="2" id="KW-1133">Transmembrane helix</keyword>
<keyword evidence="2" id="KW-0812">Transmembrane</keyword>
<evidence type="ECO:0000313" key="4">
    <source>
        <dbReference type="EMBL" id="MCW6035161.1"/>
    </source>
</evidence>
<protein>
    <recommendedName>
        <fullName evidence="3">TerB-C domain-containing protein</fullName>
    </recommendedName>
</protein>
<keyword evidence="5" id="KW-1185">Reference proteome</keyword>
<feature type="transmembrane region" description="Helical" evidence="2">
    <location>
        <begin position="12"/>
        <end position="30"/>
    </location>
</feature>
<name>A0ABT3L102_9CYAN</name>
<dbReference type="EMBL" id="JAIHOM010000008">
    <property type="protein sequence ID" value="MCW6035161.1"/>
    <property type="molecule type" value="Genomic_DNA"/>
</dbReference>
<dbReference type="RefSeq" id="WP_265262826.1">
    <property type="nucleotide sequence ID" value="NZ_JAIHOM010000008.1"/>
</dbReference>
<organism evidence="4 5">
    <name type="scientific">Spirulina subsalsa FACHB-351</name>
    <dbReference type="NCBI Taxonomy" id="234711"/>
    <lineage>
        <taxon>Bacteria</taxon>
        <taxon>Bacillati</taxon>
        <taxon>Cyanobacteriota</taxon>
        <taxon>Cyanophyceae</taxon>
        <taxon>Spirulinales</taxon>
        <taxon>Spirulinaceae</taxon>
        <taxon>Spirulina</taxon>
    </lineage>
</organism>
<evidence type="ECO:0000313" key="5">
    <source>
        <dbReference type="Proteomes" id="UP001526426"/>
    </source>
</evidence>
<accession>A0ABT3L102</accession>
<sequence>MPSRNNKLVNQVILGSIAFSLSFGLGLLLSREFKQGVLTGIAALPGSYGCAIALYRQRVQQDKKFKQGLHHQIQLLRQQRESCHQEMAIALNQQQNLESNLHALYSEREQILMRVAELHQYRKELYQSLPTPEQKTLQGTSPWQSPQLQAAPDHPVEFKRGGVAHRILVQKSEDRLEQLQSEYDQLQKQILAQQNKREQLIPELTQLSRQKYKLSQDLQNLQDEVKDLQNFQEKLSQSLAELELQREYNDEQLFHKEARREGLELEIENLEKILLEKQETWQNIEPKMLQLESLQAEVVKLENNKSSLTTELHQLAEDKRRLSLELNQLEQNKSTLTTELHQLAEDKHSLSSELSQLGQEKQSLSAELAQLEDQLTTPILTTSNPTKPNSFPEEWLDFLHNLCLPEQQTLKAILDEDEDHLKQLADQMTTMPEVLIDALNEKALNTIGDTFLIRQTLTLLPTIDPEYLPLFSQPITLQLQDLLTLIHSTHAENS</sequence>
<gene>
    <name evidence="4" type="ORF">K4A83_02585</name>
</gene>
<reference evidence="4 5" key="1">
    <citation type="submission" date="2021-08" db="EMBL/GenBank/DDBJ databases">
        <title>Draft genome sequence of Spirulina subsalsa with high tolerance to salinity and hype-accumulation of phycocyanin.</title>
        <authorList>
            <person name="Pei H."/>
            <person name="Jiang L."/>
        </authorList>
    </citation>
    <scope>NUCLEOTIDE SEQUENCE [LARGE SCALE GENOMIC DNA]</scope>
    <source>
        <strain evidence="4 5">FACHB-351</strain>
    </source>
</reference>